<organism evidence="9 10">
    <name type="scientific">Botryotinia calthae</name>
    <dbReference type="NCBI Taxonomy" id="38488"/>
    <lineage>
        <taxon>Eukaryota</taxon>
        <taxon>Fungi</taxon>
        <taxon>Dikarya</taxon>
        <taxon>Ascomycota</taxon>
        <taxon>Pezizomycotina</taxon>
        <taxon>Leotiomycetes</taxon>
        <taxon>Helotiales</taxon>
        <taxon>Sclerotiniaceae</taxon>
        <taxon>Botryotinia</taxon>
    </lineage>
</organism>
<dbReference type="EMBL" id="PHWZ01000070">
    <property type="protein sequence ID" value="TEY74737.1"/>
    <property type="molecule type" value="Genomic_DNA"/>
</dbReference>
<feature type="domain" description="HSF-type DNA-binding" evidence="8">
    <location>
        <begin position="161"/>
        <end position="268"/>
    </location>
</feature>
<dbReference type="Pfam" id="PF00447">
    <property type="entry name" value="HSF_DNA-bind"/>
    <property type="match status" value="1"/>
</dbReference>
<dbReference type="PRINTS" id="PR00056">
    <property type="entry name" value="HSFDOMAIN"/>
</dbReference>
<feature type="compositionally biased region" description="Acidic residues" evidence="7">
    <location>
        <begin position="288"/>
        <end position="298"/>
    </location>
</feature>
<dbReference type="FunFam" id="1.10.10.10:FF:000173">
    <property type="entry name" value="Heat shock transcription factor Hsf1"/>
    <property type="match status" value="1"/>
</dbReference>
<evidence type="ECO:0000256" key="3">
    <source>
        <dbReference type="ARBA" id="ARBA00023125"/>
    </source>
</evidence>
<dbReference type="AlphaFoldDB" id="A0A4Y8DBF8"/>
<feature type="region of interest" description="Disordered" evidence="7">
    <location>
        <begin position="711"/>
        <end position="753"/>
    </location>
</feature>
<accession>A0A4Y8DBF8</accession>
<comment type="caution">
    <text evidence="9">The sequence shown here is derived from an EMBL/GenBank/DDBJ whole genome shotgun (WGS) entry which is preliminary data.</text>
</comment>
<dbReference type="PANTHER" id="PTHR10015:SF427">
    <property type="entry name" value="HEAT SHOCK FACTOR PROTEIN"/>
    <property type="match status" value="1"/>
</dbReference>
<dbReference type="InterPro" id="IPR036390">
    <property type="entry name" value="WH_DNA-bd_sf"/>
</dbReference>
<keyword evidence="4" id="KW-0539">Nucleus</keyword>
<reference evidence="9 10" key="1">
    <citation type="submission" date="2017-11" db="EMBL/GenBank/DDBJ databases">
        <title>Comparative genomics of Botrytis spp.</title>
        <authorList>
            <person name="Valero-Jimenez C.A."/>
            <person name="Tapia P."/>
            <person name="Veloso J."/>
            <person name="Silva-Moreno E."/>
            <person name="Staats M."/>
            <person name="Valdes J.H."/>
            <person name="Van Kan J.A.L."/>
        </authorList>
    </citation>
    <scope>NUCLEOTIDE SEQUENCE [LARGE SCALE GENOMIC DNA]</scope>
    <source>
        <strain evidence="9 10">MUCL2830</strain>
    </source>
</reference>
<evidence type="ECO:0000256" key="2">
    <source>
        <dbReference type="ARBA" id="ARBA00006403"/>
    </source>
</evidence>
<evidence type="ECO:0000256" key="5">
    <source>
        <dbReference type="RuleBase" id="RU004020"/>
    </source>
</evidence>
<dbReference type="OrthoDB" id="60033at2759"/>
<evidence type="ECO:0000259" key="8">
    <source>
        <dbReference type="SMART" id="SM00415"/>
    </source>
</evidence>
<dbReference type="GO" id="GO:0043565">
    <property type="term" value="F:sequence-specific DNA binding"/>
    <property type="evidence" value="ECO:0007669"/>
    <property type="project" value="InterPro"/>
</dbReference>
<comment type="subcellular location">
    <subcellularLocation>
        <location evidence="1">Nucleus</location>
    </subcellularLocation>
</comment>
<dbReference type="STRING" id="38488.A0A4Y8DBF8"/>
<gene>
    <name evidence="9" type="ORF">BOTCAL_0070g00030</name>
</gene>
<dbReference type="Proteomes" id="UP000297299">
    <property type="component" value="Unassembled WGS sequence"/>
</dbReference>
<feature type="compositionally biased region" description="Polar residues" evidence="7">
    <location>
        <begin position="465"/>
        <end position="484"/>
    </location>
</feature>
<dbReference type="InterPro" id="IPR036388">
    <property type="entry name" value="WH-like_DNA-bd_sf"/>
</dbReference>
<feature type="region of interest" description="Disordered" evidence="7">
    <location>
        <begin position="429"/>
        <end position="504"/>
    </location>
</feature>
<evidence type="ECO:0000313" key="10">
    <source>
        <dbReference type="Proteomes" id="UP000297299"/>
    </source>
</evidence>
<proteinExistence type="inferred from homology"/>
<dbReference type="GO" id="GO:0003700">
    <property type="term" value="F:DNA-binding transcription factor activity"/>
    <property type="evidence" value="ECO:0007669"/>
    <property type="project" value="InterPro"/>
</dbReference>
<keyword evidence="3" id="KW-0238">DNA-binding</keyword>
<dbReference type="InterPro" id="IPR000232">
    <property type="entry name" value="HSF_DNA-bd"/>
</dbReference>
<feature type="region of interest" description="Disordered" evidence="7">
    <location>
        <begin position="1"/>
        <end position="20"/>
    </location>
</feature>
<keyword evidence="10" id="KW-1185">Reference proteome</keyword>
<dbReference type="SMART" id="SM00415">
    <property type="entry name" value="HSF"/>
    <property type="match status" value="1"/>
</dbReference>
<evidence type="ECO:0000256" key="1">
    <source>
        <dbReference type="ARBA" id="ARBA00004123"/>
    </source>
</evidence>
<evidence type="ECO:0000256" key="6">
    <source>
        <dbReference type="SAM" id="Coils"/>
    </source>
</evidence>
<sequence length="753" mass="82334">MYSPHMSSTNPRKRAAPRASYTIQTPQMQQTYSAGPQLPSAEFLRWNQNSDSQNFADPTTSNYMNVFGANSGLPQTTTGFDHSIAAQTHSTQLARRPNVNNNRQLVAPRTYDGSTDAWGPFDDSMMDLQNGHGVNGENDDIEALEEKAAIAKRDAQSKRKQIPPFVQKLSSFLDESKNTELIRWSDRGDSFVVLDEDEFAKTLIPELFKHNNYASFVRQLNMYGFHKRVGLSDNSMKASERKNKSPSEYYNPYFKRGHPNLLWLINKPKGGTNKIRKEGPRRGKAEEMGDGDSDDEARDIEEFGQGNYTNNAATHRAISAAPESGPLQRREIAVVQGQISDIQKQQNTISQAIARLRKDHNQLYQQAMAFQNLHERHESSINAILTFLATVYNRSLDGQGAENITRMFQTGLNQQGPHQQQGNVVDIGDLGTPQQQQPAGSVSPVVRKTQKLLTARPPERESNRVTEASTAGSSPRNQYYTPRSGTVEELFESPSDSTTTKTEPQRDMLNIIQNANSQSRPENNVMDFPDMLTHYENANGNSPLTSEQRSNMLNIIASTSSAPGSNNALVSPAPQAPDLAQMAYTQAEIENLMGLQQQQSDRIASLSANLTPLSPSGSIPGVQGDSYFNGAESIDPHNSHLDLDKFFDSQAFYSGGSPGNPGFNFDDFGNGVDGSGYGGGESHFDVGMDGVNDGSVNGNGSNGNGVSRIVETVASSESTSPAEDGMGDGNGNGNSNGNSNANDNASNKRRRKI</sequence>
<evidence type="ECO:0000256" key="4">
    <source>
        <dbReference type="ARBA" id="ARBA00023242"/>
    </source>
</evidence>
<dbReference type="GO" id="GO:0005634">
    <property type="term" value="C:nucleus"/>
    <property type="evidence" value="ECO:0007669"/>
    <property type="project" value="UniProtKB-SubCell"/>
</dbReference>
<feature type="compositionally biased region" description="Basic and acidic residues" evidence="7">
    <location>
        <begin position="275"/>
        <end position="287"/>
    </location>
</feature>
<feature type="compositionally biased region" description="Low complexity" evidence="7">
    <location>
        <begin position="735"/>
        <end position="745"/>
    </location>
</feature>
<feature type="coiled-coil region" evidence="6">
    <location>
        <begin position="134"/>
        <end position="161"/>
    </location>
</feature>
<feature type="region of interest" description="Disordered" evidence="7">
    <location>
        <begin position="267"/>
        <end position="298"/>
    </location>
</feature>
<dbReference type="PANTHER" id="PTHR10015">
    <property type="entry name" value="HEAT SHOCK TRANSCRIPTION FACTOR"/>
    <property type="match status" value="1"/>
</dbReference>
<feature type="compositionally biased region" description="Polar residues" evidence="7">
    <location>
        <begin position="1"/>
        <end position="10"/>
    </location>
</feature>
<comment type="similarity">
    <text evidence="2 5">Belongs to the HSF family.</text>
</comment>
<dbReference type="SUPFAM" id="SSF46785">
    <property type="entry name" value="Winged helix' DNA-binding domain"/>
    <property type="match status" value="1"/>
</dbReference>
<dbReference type="Gene3D" id="1.10.10.10">
    <property type="entry name" value="Winged helix-like DNA-binding domain superfamily/Winged helix DNA-binding domain"/>
    <property type="match status" value="1"/>
</dbReference>
<protein>
    <recommendedName>
        <fullName evidence="8">HSF-type DNA-binding domain-containing protein</fullName>
    </recommendedName>
</protein>
<evidence type="ECO:0000313" key="9">
    <source>
        <dbReference type="EMBL" id="TEY74737.1"/>
    </source>
</evidence>
<keyword evidence="6" id="KW-0175">Coiled coil</keyword>
<evidence type="ECO:0000256" key="7">
    <source>
        <dbReference type="SAM" id="MobiDB-lite"/>
    </source>
</evidence>
<name>A0A4Y8DBF8_9HELO</name>